<name>A0A8J2SYH2_9STRA</name>
<evidence type="ECO:0008006" key="3">
    <source>
        <dbReference type="Google" id="ProtNLM"/>
    </source>
</evidence>
<dbReference type="AlphaFoldDB" id="A0A8J2SYH2"/>
<keyword evidence="2" id="KW-1185">Reference proteome</keyword>
<dbReference type="EMBL" id="CAKKNE010000006">
    <property type="protein sequence ID" value="CAH0379772.1"/>
    <property type="molecule type" value="Genomic_DNA"/>
</dbReference>
<accession>A0A8J2SYH2</accession>
<dbReference type="Proteomes" id="UP000789595">
    <property type="component" value="Unassembled WGS sequence"/>
</dbReference>
<dbReference type="PROSITE" id="PS51221">
    <property type="entry name" value="TTL"/>
    <property type="match status" value="1"/>
</dbReference>
<dbReference type="Gene3D" id="3.30.470.20">
    <property type="entry name" value="ATP-grasp fold, B domain"/>
    <property type="match status" value="1"/>
</dbReference>
<protein>
    <recommendedName>
        <fullName evidence="3">Tubulin-tyrosine ligase</fullName>
    </recommendedName>
</protein>
<dbReference type="InterPro" id="IPR027749">
    <property type="entry name" value="TTLL12"/>
</dbReference>
<dbReference type="Pfam" id="PF03133">
    <property type="entry name" value="TTL"/>
    <property type="match status" value="1"/>
</dbReference>
<dbReference type="GO" id="GO:0005737">
    <property type="term" value="C:cytoplasm"/>
    <property type="evidence" value="ECO:0007669"/>
    <property type="project" value="TreeGrafter"/>
</dbReference>
<dbReference type="InterPro" id="IPR004344">
    <property type="entry name" value="TTL/TTLL_fam"/>
</dbReference>
<evidence type="ECO:0000313" key="2">
    <source>
        <dbReference type="Proteomes" id="UP000789595"/>
    </source>
</evidence>
<dbReference type="PANTHER" id="PTHR46088:SF1">
    <property type="entry name" value="TUBULIN--TYROSINE LIGASE-LIKE PROTEIN 12"/>
    <property type="match status" value="1"/>
</dbReference>
<dbReference type="OrthoDB" id="60477at2759"/>
<gene>
    <name evidence="1" type="ORF">PECAL_6P14100</name>
</gene>
<comment type="caution">
    <text evidence="1">The sequence shown here is derived from an EMBL/GenBank/DDBJ whole genome shotgun (WGS) entry which is preliminary data.</text>
</comment>
<sequence>MSAQVQQPQLTDDQWLQLHRDQLVKQNVPAAVHSIIARKMNHEIFDCSTTFALQDGTTRVVKATPKHGDAWISDHALVFRAPTDAKAALAQYPGLAERFATMARCEPEDALDKAIWRYAQALPGARPPVWCVEDEIGNGFMRGSPVAIGTAHITDRRTGDTFAVYWPEGDLDVGSAPRRDPYPHIKPGLRRDALLSASADSSERWRAAYAAFSKPESASAEVPASSNTKPPATTPLKVWTDVAWTSEVTDPRIEFVEDASTADAVFAHSGGGKYQVLKHQLVSWFAYEAALIKKDHLAATLRRAGLAHLAPVTFDLETELDALLGFLVASRVEIKFRAPHAIDAMVLAHWLMSTQAATDAHVILKPYDLGRSIGHSVTKSIPQVLAYAAAGGYVAQRYVERPHALPTDSRGRKYDIRVVALLRSASPLELYAHDHVYVRCANKAHSLSNLDDVEVALTAMHLVEREADYPTTSAFIEAFDKENPSRPWDSVMADVRATLRKAFAACASLHAGFASSSNSRSAYGCDFMLDADLKPLLLEVTFAPAPLWSSESMPARVDGVADDIFRTLFFGETARVTRC</sequence>
<organism evidence="1 2">
    <name type="scientific">Pelagomonas calceolata</name>
    <dbReference type="NCBI Taxonomy" id="35677"/>
    <lineage>
        <taxon>Eukaryota</taxon>
        <taxon>Sar</taxon>
        <taxon>Stramenopiles</taxon>
        <taxon>Ochrophyta</taxon>
        <taxon>Pelagophyceae</taxon>
        <taxon>Pelagomonadales</taxon>
        <taxon>Pelagomonadaceae</taxon>
        <taxon>Pelagomonas</taxon>
    </lineage>
</organism>
<proteinExistence type="predicted"/>
<dbReference type="PANTHER" id="PTHR46088">
    <property type="entry name" value="TUBULIN--TYROSINE LIGASE-LIKE PROTEIN 12"/>
    <property type="match status" value="1"/>
</dbReference>
<reference evidence="1" key="1">
    <citation type="submission" date="2021-11" db="EMBL/GenBank/DDBJ databases">
        <authorList>
            <consortium name="Genoscope - CEA"/>
            <person name="William W."/>
        </authorList>
    </citation>
    <scope>NUCLEOTIDE SEQUENCE</scope>
</reference>
<dbReference type="SUPFAM" id="SSF56059">
    <property type="entry name" value="Glutathione synthetase ATP-binding domain-like"/>
    <property type="match status" value="1"/>
</dbReference>
<evidence type="ECO:0000313" key="1">
    <source>
        <dbReference type="EMBL" id="CAH0379772.1"/>
    </source>
</evidence>